<name>A0A8S9HYH6_BRACR</name>
<evidence type="ECO:0000313" key="2">
    <source>
        <dbReference type="EMBL" id="KAF2563083.1"/>
    </source>
</evidence>
<gene>
    <name evidence="3" type="ORF">F2Q68_00009268</name>
    <name evidence="2" type="ORF">F2Q70_00016288</name>
</gene>
<proteinExistence type="predicted"/>
<feature type="region of interest" description="Disordered" evidence="1">
    <location>
        <begin position="1"/>
        <end position="58"/>
    </location>
</feature>
<accession>A0A8S9HYH6</accession>
<organism evidence="2">
    <name type="scientific">Brassica cretica</name>
    <name type="common">Mustard</name>
    <dbReference type="NCBI Taxonomy" id="69181"/>
    <lineage>
        <taxon>Eukaryota</taxon>
        <taxon>Viridiplantae</taxon>
        <taxon>Streptophyta</taxon>
        <taxon>Embryophyta</taxon>
        <taxon>Tracheophyta</taxon>
        <taxon>Spermatophyta</taxon>
        <taxon>Magnoliopsida</taxon>
        <taxon>eudicotyledons</taxon>
        <taxon>Gunneridae</taxon>
        <taxon>Pentapetalae</taxon>
        <taxon>rosids</taxon>
        <taxon>malvids</taxon>
        <taxon>Brassicales</taxon>
        <taxon>Brassicaceae</taxon>
        <taxon>Brassiceae</taxon>
        <taxon>Brassica</taxon>
    </lineage>
</organism>
<evidence type="ECO:0000256" key="1">
    <source>
        <dbReference type="SAM" id="MobiDB-lite"/>
    </source>
</evidence>
<evidence type="ECO:0000313" key="3">
    <source>
        <dbReference type="EMBL" id="KAF2595783.1"/>
    </source>
</evidence>
<dbReference type="Proteomes" id="UP000712281">
    <property type="component" value="Unassembled WGS sequence"/>
</dbReference>
<dbReference type="EMBL" id="QGKW02000717">
    <property type="protein sequence ID" value="KAF2595783.1"/>
    <property type="molecule type" value="Genomic_DNA"/>
</dbReference>
<protein>
    <submittedName>
        <fullName evidence="2">Uncharacterized protein</fullName>
    </submittedName>
</protein>
<dbReference type="AlphaFoldDB" id="A0A8S9HYH6"/>
<reference evidence="2" key="1">
    <citation type="submission" date="2019-12" db="EMBL/GenBank/DDBJ databases">
        <title>Genome sequencing and annotation of Brassica cretica.</title>
        <authorList>
            <person name="Studholme D.J."/>
            <person name="Sarris P.F."/>
        </authorList>
    </citation>
    <scope>NUCLEOTIDE SEQUENCE</scope>
    <source>
        <strain evidence="3">PFS-001/15</strain>
        <strain evidence="2">PFS-102/07</strain>
        <tissue evidence="2">Leaf</tissue>
    </source>
</reference>
<sequence length="139" mass="16087">MYSASQKGEPDFPRESTNPTSRIERELTNSTSHSRPMNRRLTRAHKPENHNYKKPSLTVQRRIVPMLKSNHQKDHRATTPTWHLNNANHLKMKDMQQLIFVAQSKRDVDVLIKKRQGTAHELKKIKYNDVLGGSSSLPP</sequence>
<dbReference type="EMBL" id="QGKY02001250">
    <property type="protein sequence ID" value="KAF2563083.1"/>
    <property type="molecule type" value="Genomic_DNA"/>
</dbReference>
<comment type="caution">
    <text evidence="2">The sequence shown here is derived from an EMBL/GenBank/DDBJ whole genome shotgun (WGS) entry which is preliminary data.</text>
</comment>